<dbReference type="AlphaFoldDB" id="A0A7W6RB19"/>
<sequence>MCHLRLSRRRPEVLAALLLAPVMLATLAGPARAGDALEVHPQVIVDRKAVFATVESVDVLAARARLGGTVHDLAVDEGDAVGDGQRLALVVDDKMAPRIQALEARLEAQAATVSQARTDLTRAERLRAQGAAPQSRLDEARTALEVAERQRDSLASDLEVLRQQVSEGAVRAPGEGRVLDVLVSDGSVVLPGEAIARVATERYLLRLRLPERHARFIGVGDAVRVGPRGLDPSGPRGPAADGDGWRDGRVVKVYPELDQGRVIADVAVDGLGGYFVGERARVDIVTGERMAYVVPPAYLTTRHGVTAVCLEGRRVAVVQTGAWVGEGDAGRTGGGIEVLSGLRPGDVLVPVRCGAIPAAGAPAGHGE</sequence>
<dbReference type="PANTHER" id="PTHR30469">
    <property type="entry name" value="MULTIDRUG RESISTANCE PROTEIN MDTA"/>
    <property type="match status" value="1"/>
</dbReference>
<evidence type="ECO:0000256" key="2">
    <source>
        <dbReference type="SAM" id="SignalP"/>
    </source>
</evidence>
<evidence type="ECO:0000256" key="1">
    <source>
        <dbReference type="SAM" id="Coils"/>
    </source>
</evidence>
<dbReference type="Gene3D" id="1.10.287.470">
    <property type="entry name" value="Helix hairpin bin"/>
    <property type="match status" value="1"/>
</dbReference>
<evidence type="ECO:0000313" key="3">
    <source>
        <dbReference type="EMBL" id="MBB4264629.1"/>
    </source>
</evidence>
<accession>A0A7W6RB19</accession>
<dbReference type="Proteomes" id="UP000554286">
    <property type="component" value="Unassembled WGS sequence"/>
</dbReference>
<feature type="coiled-coil region" evidence="1">
    <location>
        <begin position="99"/>
        <end position="164"/>
    </location>
</feature>
<keyword evidence="2" id="KW-0732">Signal</keyword>
<protein>
    <submittedName>
        <fullName evidence="3">RND family efflux transporter MFP subunit</fullName>
    </submittedName>
</protein>
<name>A0A7W6RB19_9PROT</name>
<keyword evidence="4" id="KW-1185">Reference proteome</keyword>
<dbReference type="SUPFAM" id="SSF111369">
    <property type="entry name" value="HlyD-like secretion proteins"/>
    <property type="match status" value="1"/>
</dbReference>
<dbReference type="Gene3D" id="2.40.50.100">
    <property type="match status" value="1"/>
</dbReference>
<organism evidence="3 4">
    <name type="scientific">Roseospira visakhapatnamensis</name>
    <dbReference type="NCBI Taxonomy" id="390880"/>
    <lineage>
        <taxon>Bacteria</taxon>
        <taxon>Pseudomonadati</taxon>
        <taxon>Pseudomonadota</taxon>
        <taxon>Alphaproteobacteria</taxon>
        <taxon>Rhodospirillales</taxon>
        <taxon>Rhodospirillaceae</taxon>
        <taxon>Roseospira</taxon>
    </lineage>
</organism>
<dbReference type="GO" id="GO:0015562">
    <property type="term" value="F:efflux transmembrane transporter activity"/>
    <property type="evidence" value="ECO:0007669"/>
    <property type="project" value="TreeGrafter"/>
</dbReference>
<reference evidence="3 4" key="1">
    <citation type="submission" date="2020-08" db="EMBL/GenBank/DDBJ databases">
        <title>Genome sequencing of Purple Non-Sulfur Bacteria from various extreme environments.</title>
        <authorList>
            <person name="Mayer M."/>
        </authorList>
    </citation>
    <scope>NUCLEOTIDE SEQUENCE [LARGE SCALE GENOMIC DNA]</scope>
    <source>
        <strain evidence="3 4">JA131</strain>
    </source>
</reference>
<gene>
    <name evidence="3" type="ORF">GGD89_000235</name>
</gene>
<comment type="caution">
    <text evidence="3">The sequence shown here is derived from an EMBL/GenBank/DDBJ whole genome shotgun (WGS) entry which is preliminary data.</text>
</comment>
<dbReference type="PANTHER" id="PTHR30469:SF15">
    <property type="entry name" value="HLYD FAMILY OF SECRETION PROTEINS"/>
    <property type="match status" value="1"/>
</dbReference>
<feature type="signal peptide" evidence="2">
    <location>
        <begin position="1"/>
        <end position="33"/>
    </location>
</feature>
<proteinExistence type="predicted"/>
<evidence type="ECO:0000313" key="4">
    <source>
        <dbReference type="Proteomes" id="UP000554286"/>
    </source>
</evidence>
<dbReference type="GO" id="GO:1990281">
    <property type="term" value="C:efflux pump complex"/>
    <property type="evidence" value="ECO:0007669"/>
    <property type="project" value="TreeGrafter"/>
</dbReference>
<keyword evidence="1" id="KW-0175">Coiled coil</keyword>
<dbReference type="EMBL" id="JACIGK010000001">
    <property type="protein sequence ID" value="MBB4264629.1"/>
    <property type="molecule type" value="Genomic_DNA"/>
</dbReference>
<feature type="chain" id="PRO_5030697769" evidence="2">
    <location>
        <begin position="34"/>
        <end position="367"/>
    </location>
</feature>
<dbReference type="RefSeq" id="WP_246422161.1">
    <property type="nucleotide sequence ID" value="NZ_JACIGK010000001.1"/>
</dbReference>